<dbReference type="Proteomes" id="UP000831684">
    <property type="component" value="Chromosome"/>
</dbReference>
<reference evidence="2" key="1">
    <citation type="submission" date="2021-09" db="EMBL/GenBank/DDBJ databases">
        <title>Network and meta-omics reveal the key degrader and cooperation patterns in an efficient 1,4-dioxane-degrading microbial community.</title>
        <authorList>
            <person name="Dai C."/>
        </authorList>
    </citation>
    <scope>NUCLEOTIDE SEQUENCE</scope>
    <source>
        <strain evidence="2">ZM13</strain>
    </source>
</reference>
<dbReference type="PANTHER" id="PTHR37314:SF5">
    <property type="entry name" value="SLR0142 PROTEIN"/>
    <property type="match status" value="1"/>
</dbReference>
<dbReference type="Pfam" id="PF06912">
    <property type="entry name" value="DUF1275"/>
    <property type="match status" value="1"/>
</dbReference>
<accession>A0A9E6ZZ10</accession>
<feature type="transmembrane region" description="Helical" evidence="1">
    <location>
        <begin position="113"/>
        <end position="131"/>
    </location>
</feature>
<evidence type="ECO:0000313" key="3">
    <source>
        <dbReference type="Proteomes" id="UP000831684"/>
    </source>
</evidence>
<dbReference type="EMBL" id="CP083239">
    <property type="protein sequence ID" value="UOK72976.1"/>
    <property type="molecule type" value="Genomic_DNA"/>
</dbReference>
<feature type="transmembrane region" description="Helical" evidence="1">
    <location>
        <begin position="86"/>
        <end position="107"/>
    </location>
</feature>
<proteinExistence type="predicted"/>
<keyword evidence="1" id="KW-1133">Transmembrane helix</keyword>
<feature type="transmembrane region" description="Helical" evidence="1">
    <location>
        <begin position="54"/>
        <end position="74"/>
    </location>
</feature>
<dbReference type="KEGG" id="apol:K9D25_09895"/>
<protein>
    <submittedName>
        <fullName evidence="2">DUF1275 family protein</fullName>
    </submittedName>
</protein>
<name>A0A9E6ZZ10_9HYPH</name>
<dbReference type="PANTHER" id="PTHR37314">
    <property type="entry name" value="SLR0142 PROTEIN"/>
    <property type="match status" value="1"/>
</dbReference>
<feature type="transmembrane region" description="Helical" evidence="1">
    <location>
        <begin position="178"/>
        <end position="199"/>
    </location>
</feature>
<evidence type="ECO:0000313" key="2">
    <source>
        <dbReference type="EMBL" id="UOK72976.1"/>
    </source>
</evidence>
<organism evidence="2 3">
    <name type="scientific">Ancylobacter polymorphus</name>
    <dbReference type="NCBI Taxonomy" id="223390"/>
    <lineage>
        <taxon>Bacteria</taxon>
        <taxon>Pseudomonadati</taxon>
        <taxon>Pseudomonadota</taxon>
        <taxon>Alphaproteobacteria</taxon>
        <taxon>Hyphomicrobiales</taxon>
        <taxon>Xanthobacteraceae</taxon>
        <taxon>Ancylobacter</taxon>
    </lineage>
</organism>
<evidence type="ECO:0000256" key="1">
    <source>
        <dbReference type="SAM" id="Phobius"/>
    </source>
</evidence>
<dbReference type="AlphaFoldDB" id="A0A9E6ZZ10"/>
<gene>
    <name evidence="2" type="ORF">K9D25_09895</name>
</gene>
<keyword evidence="1" id="KW-0812">Transmembrane</keyword>
<sequence length="224" mass="23047">MKPSLPAVLTLNAGYVDAAGFLALQGLFSAHVTGNFVTLAASLVHGSTGALSKLLALPVFCLAVIATRFISVALAARSLSRLRPLLALKIALLALACVFAVRLGPFADADSPAAILTGMMLVAAMGVQNAVGRMHLASYPPTTVMTLTTTQVMLDLADVMRGVAGAEAETLKPRFRRMAVSVVGFALGCGLAAAFYYFAGMWCFAIPPLIACAGLTLGEADGTA</sequence>
<keyword evidence="1" id="KW-0472">Membrane</keyword>
<dbReference type="RefSeq" id="WP_244450669.1">
    <property type="nucleotide sequence ID" value="NZ_CP083239.1"/>
</dbReference>
<dbReference type="InterPro" id="IPR010699">
    <property type="entry name" value="DUF1275"/>
</dbReference>